<keyword evidence="1" id="KW-0812">Transmembrane</keyword>
<accession>A0AA89T775</accession>
<evidence type="ECO:0000313" key="2">
    <source>
        <dbReference type="EMBL" id="MBB5213115.1"/>
    </source>
</evidence>
<keyword evidence="1" id="KW-1133">Transmembrane helix</keyword>
<reference evidence="2 3" key="1">
    <citation type="submission" date="2020-08" db="EMBL/GenBank/DDBJ databases">
        <title>Genomic Encyclopedia of Type Strains, Phase IV (KMG-IV): sequencing the most valuable type-strain genomes for metagenomic binning, comparative biology and taxonomic classification.</title>
        <authorList>
            <person name="Goeker M."/>
        </authorList>
    </citation>
    <scope>NUCLEOTIDE SEQUENCE [LARGE SCALE GENOMIC DNA]</scope>
    <source>
        <strain evidence="2 3">DSM 11525</strain>
    </source>
</reference>
<comment type="caution">
    <text evidence="2">The sequence shown here is derived from an EMBL/GenBank/DDBJ whole genome shotgun (WGS) entry which is preliminary data.</text>
</comment>
<evidence type="ECO:0000256" key="1">
    <source>
        <dbReference type="SAM" id="Phobius"/>
    </source>
</evidence>
<organism evidence="2 3">
    <name type="scientific">Microbulbifer hydrolyticus</name>
    <dbReference type="NCBI Taxonomy" id="48074"/>
    <lineage>
        <taxon>Bacteria</taxon>
        <taxon>Pseudomonadati</taxon>
        <taxon>Pseudomonadota</taxon>
        <taxon>Gammaproteobacteria</taxon>
        <taxon>Cellvibrionales</taxon>
        <taxon>Microbulbiferaceae</taxon>
        <taxon>Microbulbifer</taxon>
    </lineage>
</organism>
<dbReference type="AlphaFoldDB" id="A0AA89T775"/>
<protein>
    <submittedName>
        <fullName evidence="2">Uncharacterized protein</fullName>
    </submittedName>
</protein>
<evidence type="ECO:0000313" key="3">
    <source>
        <dbReference type="Proteomes" id="UP000563601"/>
    </source>
</evidence>
<keyword evidence="1" id="KW-0472">Membrane</keyword>
<feature type="transmembrane region" description="Helical" evidence="1">
    <location>
        <begin position="27"/>
        <end position="50"/>
    </location>
</feature>
<dbReference type="Proteomes" id="UP000563601">
    <property type="component" value="Unassembled WGS sequence"/>
</dbReference>
<name>A0AA89T775_9GAMM</name>
<sequence length="104" mass="11802">MLLALLAYFVTFSSFYESWFPYYYEDYLSYFFMVGIGVVLAAPFVITLVVESKNEESYFSKYVSSAIKVHVFIMALSVLTFTYMMANGILINGSGVYQVVPASE</sequence>
<feature type="transmembrane region" description="Helical" evidence="1">
    <location>
        <begin position="71"/>
        <end position="91"/>
    </location>
</feature>
<proteinExistence type="predicted"/>
<gene>
    <name evidence="2" type="ORF">HNQ53_003362</name>
</gene>
<dbReference type="EMBL" id="JACHHR010000006">
    <property type="protein sequence ID" value="MBB5213115.1"/>
    <property type="molecule type" value="Genomic_DNA"/>
</dbReference>